<dbReference type="GO" id="GO:0009451">
    <property type="term" value="P:RNA modification"/>
    <property type="evidence" value="ECO:0007669"/>
    <property type="project" value="InterPro"/>
</dbReference>
<dbReference type="GO" id="GO:0016818">
    <property type="term" value="F:hydrolase activity, acting on acid anhydrides, in phosphorus-containing anhydrides"/>
    <property type="evidence" value="ECO:0007669"/>
    <property type="project" value="InterPro"/>
</dbReference>
<feature type="repeat" description="PPR" evidence="8">
    <location>
        <begin position="1171"/>
        <end position="1205"/>
    </location>
</feature>
<feature type="domain" description="FHA" evidence="10">
    <location>
        <begin position="71"/>
        <end position="158"/>
    </location>
</feature>
<dbReference type="Pfam" id="PF08797">
    <property type="entry name" value="HIRAN"/>
    <property type="match status" value="1"/>
</dbReference>
<evidence type="ECO:0000256" key="7">
    <source>
        <dbReference type="PIRSR" id="PIRSR610347-3"/>
    </source>
</evidence>
<evidence type="ECO:0000256" key="3">
    <source>
        <dbReference type="ARBA" id="ARBA00022737"/>
    </source>
</evidence>
<evidence type="ECO:0000256" key="4">
    <source>
        <dbReference type="ARBA" id="ARBA00022801"/>
    </source>
</evidence>
<dbReference type="Gene3D" id="1.25.40.10">
    <property type="entry name" value="Tetratricopeptide repeat domain"/>
    <property type="match status" value="4"/>
</dbReference>
<accession>A0AAP0LV17</accession>
<evidence type="ECO:0000256" key="1">
    <source>
        <dbReference type="ARBA" id="ARBA00006643"/>
    </source>
</evidence>
<dbReference type="InterPro" id="IPR000253">
    <property type="entry name" value="FHA_dom"/>
</dbReference>
<proteinExistence type="inferred from homology"/>
<feature type="repeat" description="PPR" evidence="8">
    <location>
        <begin position="1272"/>
        <end position="1306"/>
    </location>
</feature>
<organism evidence="11 12">
    <name type="scientific">Citrus x changshan-huyou</name>
    <dbReference type="NCBI Taxonomy" id="2935761"/>
    <lineage>
        <taxon>Eukaryota</taxon>
        <taxon>Viridiplantae</taxon>
        <taxon>Streptophyta</taxon>
        <taxon>Embryophyta</taxon>
        <taxon>Tracheophyta</taxon>
        <taxon>Spermatophyta</taxon>
        <taxon>Magnoliopsida</taxon>
        <taxon>eudicotyledons</taxon>
        <taxon>Gunneridae</taxon>
        <taxon>Pentapetalae</taxon>
        <taxon>rosids</taxon>
        <taxon>malvids</taxon>
        <taxon>Sapindales</taxon>
        <taxon>Rutaceae</taxon>
        <taxon>Aurantioideae</taxon>
        <taxon>Citrus</taxon>
    </lineage>
</organism>
<keyword evidence="2" id="KW-0479">Metal-binding</keyword>
<dbReference type="PANTHER" id="PTHR47926">
    <property type="entry name" value="PENTATRICOPEPTIDE REPEAT-CONTAINING PROTEIN"/>
    <property type="match status" value="1"/>
</dbReference>
<dbReference type="GO" id="GO:0003729">
    <property type="term" value="F:mRNA binding"/>
    <property type="evidence" value="ECO:0007669"/>
    <property type="project" value="UniProtKB-ARBA"/>
</dbReference>
<dbReference type="InterPro" id="IPR046848">
    <property type="entry name" value="E_motif"/>
</dbReference>
<dbReference type="Gene3D" id="3.30.870.10">
    <property type="entry name" value="Endonuclease Chain A"/>
    <property type="match status" value="2"/>
</dbReference>
<reference evidence="11 12" key="1">
    <citation type="submission" date="2024-05" db="EMBL/GenBank/DDBJ databases">
        <title>Haplotype-resolved chromosome-level genome assembly of Huyou (Citrus changshanensis).</title>
        <authorList>
            <person name="Miao C."/>
            <person name="Chen W."/>
            <person name="Wu Y."/>
            <person name="Wang L."/>
            <person name="Zhao S."/>
            <person name="Grierson D."/>
            <person name="Xu C."/>
            <person name="Chen K."/>
        </authorList>
    </citation>
    <scope>NUCLEOTIDE SEQUENCE [LARGE SCALE GENOMIC DNA]</scope>
    <source>
        <strain evidence="11">01-14</strain>
        <tissue evidence="11">Leaf</tissue>
    </source>
</reference>
<dbReference type="Gene3D" id="3.30.70.2330">
    <property type="match status" value="1"/>
</dbReference>
<evidence type="ECO:0000256" key="6">
    <source>
        <dbReference type="PIRSR" id="PIRSR610347-2"/>
    </source>
</evidence>
<dbReference type="InterPro" id="IPR011990">
    <property type="entry name" value="TPR-like_helical_dom_sf"/>
</dbReference>
<feature type="binding site" evidence="6">
    <location>
        <position position="959"/>
    </location>
    <ligand>
        <name>substrate</name>
    </ligand>
</feature>
<protein>
    <recommendedName>
        <fullName evidence="10">FHA domain-containing protein</fullName>
    </recommendedName>
</protein>
<dbReference type="Pfam" id="PF06087">
    <property type="entry name" value="Tyr-DNA_phospho"/>
    <property type="match status" value="2"/>
</dbReference>
<dbReference type="GO" id="GO:0008081">
    <property type="term" value="F:phosphoric diester hydrolase activity"/>
    <property type="evidence" value="ECO:0007669"/>
    <property type="project" value="InterPro"/>
</dbReference>
<dbReference type="CDD" id="cd09122">
    <property type="entry name" value="PLDc_Tdp1_1"/>
    <property type="match status" value="1"/>
</dbReference>
<feature type="region of interest" description="Disordered" evidence="9">
    <location>
        <begin position="1"/>
        <end position="24"/>
    </location>
</feature>
<dbReference type="PROSITE" id="PS50006">
    <property type="entry name" value="FHA_DOMAIN"/>
    <property type="match status" value="1"/>
</dbReference>
<dbReference type="CDD" id="cd09123">
    <property type="entry name" value="PLDc_Tdp1_2"/>
    <property type="match status" value="1"/>
</dbReference>
<dbReference type="SUPFAM" id="SSF49879">
    <property type="entry name" value="SMAD/FHA domain"/>
    <property type="match status" value="1"/>
</dbReference>
<evidence type="ECO:0000256" key="9">
    <source>
        <dbReference type="SAM" id="MobiDB-lite"/>
    </source>
</evidence>
<keyword evidence="12" id="KW-1185">Reference proteome</keyword>
<evidence type="ECO:0000256" key="8">
    <source>
        <dbReference type="PROSITE-ProRule" id="PRU00708"/>
    </source>
</evidence>
<dbReference type="InterPro" id="IPR014905">
    <property type="entry name" value="HIRAN"/>
</dbReference>
<dbReference type="NCBIfam" id="TIGR00756">
    <property type="entry name" value="PPR"/>
    <property type="match status" value="6"/>
</dbReference>
<dbReference type="InterPro" id="IPR032867">
    <property type="entry name" value="DYW_dom"/>
</dbReference>
<feature type="repeat" description="PPR" evidence="8">
    <location>
        <begin position="1511"/>
        <end position="1545"/>
    </location>
</feature>
<dbReference type="SUPFAM" id="SSF48452">
    <property type="entry name" value="TPR-like"/>
    <property type="match status" value="1"/>
</dbReference>
<dbReference type="GO" id="GO:0008270">
    <property type="term" value="F:zinc ion binding"/>
    <property type="evidence" value="ECO:0007669"/>
    <property type="project" value="InterPro"/>
</dbReference>
<dbReference type="InterPro" id="IPR010347">
    <property type="entry name" value="Tdp1"/>
</dbReference>
<dbReference type="CDD" id="cd00060">
    <property type="entry name" value="FHA"/>
    <property type="match status" value="1"/>
</dbReference>
<gene>
    <name evidence="11" type="ORF">WN944_019327</name>
</gene>
<dbReference type="SUPFAM" id="SSF56024">
    <property type="entry name" value="Phospholipase D/nuclease"/>
    <property type="match status" value="2"/>
</dbReference>
<feature type="repeat" description="PPR" evidence="8">
    <location>
        <begin position="1373"/>
        <end position="1407"/>
    </location>
</feature>
<evidence type="ECO:0000313" key="12">
    <source>
        <dbReference type="Proteomes" id="UP001428341"/>
    </source>
</evidence>
<feature type="binding site" evidence="6">
    <location>
        <position position="530"/>
    </location>
    <ligand>
        <name>substrate</name>
    </ligand>
</feature>
<name>A0AAP0LV17_9ROSI</name>
<dbReference type="Pfam" id="PF00498">
    <property type="entry name" value="FHA"/>
    <property type="match status" value="1"/>
</dbReference>
<dbReference type="FunFam" id="1.25.40.10:FF:000968">
    <property type="entry name" value="Pentatricopeptide repeat-containing protein, mitochondrial"/>
    <property type="match status" value="1"/>
</dbReference>
<dbReference type="Gene3D" id="2.60.200.20">
    <property type="match status" value="1"/>
</dbReference>
<dbReference type="Pfam" id="PF20431">
    <property type="entry name" value="E_motif"/>
    <property type="match status" value="1"/>
</dbReference>
<dbReference type="InterPro" id="IPR008984">
    <property type="entry name" value="SMAD_FHA_dom_sf"/>
</dbReference>
<feature type="active site" description="Nucleophile" evidence="5">
    <location>
        <position position="528"/>
    </location>
</feature>
<dbReference type="PANTHER" id="PTHR47926:SF500">
    <property type="entry name" value="REPEAT-CONTAINING PROTEIN, PUTATIVE-RELATED"/>
    <property type="match status" value="1"/>
</dbReference>
<dbReference type="GO" id="GO:0006281">
    <property type="term" value="P:DNA repair"/>
    <property type="evidence" value="ECO:0007669"/>
    <property type="project" value="InterPro"/>
</dbReference>
<dbReference type="EMBL" id="JBCGBO010000007">
    <property type="protein sequence ID" value="KAK9187928.1"/>
    <property type="molecule type" value="Genomic_DNA"/>
</dbReference>
<evidence type="ECO:0000256" key="2">
    <source>
        <dbReference type="ARBA" id="ARBA00022723"/>
    </source>
</evidence>
<feature type="active site" description="Proton donor/acceptor" evidence="5">
    <location>
        <position position="957"/>
    </location>
</feature>
<dbReference type="PROSITE" id="PS51375">
    <property type="entry name" value="PPR"/>
    <property type="match status" value="5"/>
</dbReference>
<dbReference type="InterPro" id="IPR046960">
    <property type="entry name" value="PPR_At4g14850-like_plant"/>
</dbReference>
<comment type="caution">
    <text evidence="11">The sequence shown here is derived from an EMBL/GenBank/DDBJ whole genome shotgun (WGS) entry which is preliminary data.</text>
</comment>
<evidence type="ECO:0000313" key="11">
    <source>
        <dbReference type="EMBL" id="KAK9187928.1"/>
    </source>
</evidence>
<dbReference type="FunFam" id="1.25.40.10:FF:000073">
    <property type="entry name" value="Pentatricopeptide repeat-containing protein chloroplastic"/>
    <property type="match status" value="1"/>
</dbReference>
<feature type="repeat" description="PPR" evidence="8">
    <location>
        <begin position="1476"/>
        <end position="1510"/>
    </location>
</feature>
<dbReference type="Pfam" id="PF13041">
    <property type="entry name" value="PPR_2"/>
    <property type="match status" value="3"/>
</dbReference>
<dbReference type="InterPro" id="IPR002885">
    <property type="entry name" value="PPR_rpt"/>
</dbReference>
<dbReference type="Pfam" id="PF01535">
    <property type="entry name" value="PPR"/>
    <property type="match status" value="4"/>
</dbReference>
<feature type="site" description="Interaction with DNA" evidence="7">
    <location>
        <position position="984"/>
    </location>
</feature>
<dbReference type="SMART" id="SM00910">
    <property type="entry name" value="HIRAN"/>
    <property type="match status" value="1"/>
</dbReference>
<dbReference type="Proteomes" id="UP001428341">
    <property type="component" value="Unassembled WGS sequence"/>
</dbReference>
<dbReference type="SMART" id="SM00240">
    <property type="entry name" value="FHA"/>
    <property type="match status" value="1"/>
</dbReference>
<sequence>MNDSDSFFNKTNNNKRSGENYLPSSISSPRGKSIIVSKTAVVRLQILHLPLVSTATGSPVDSLTLEPDRPYTIGRASINCDFTFDNRLVSRQHCRILFDSSERKIYVLDGTFLLPAFSSVVNEFRKKRDKSLEDEEEDEGFSRVMVSLNGVFVNGIRLKSGIVRELNAGDEVLFVCRDESLCRLQTRIGFLILGIIFKEEVVLKRPRLVGTMASSGHSQGSVSSGTRSKRVFALRENDVSNPDSVFPKLKRRDIFGRASFLLSQCRNILNSNDPVSCIQQIANSDMGIMSTYGCFSTKFPGRSSIDGELKVKKIERISQQERKPCDESIYVGQPGSITFEDERVVDLEAEGDPVDPCVHNDHLHHKDSVGISNKNATPGVKSKLLNSVDRQNATHFGSMDKSKSLGSSCSPPGKKFYLNRLEFMDLTSLNYDVISLPELLYPVESISRMFIATFTSDILWFMSYCEIPSHLPVTIACHNTERCWSTSADKRTSVPYPNFPNLVLVFPPFPESVAFGENCKKQGIACHHPKLFVLQREDSIRVIVTSANLGAKQWNAVTNTVWWQDFPRRCAPDYLSLFVQTPVEEINQDSRSDFAAQLASFMASLVIDVPSQAHWIVELTKYDFASAAGHLVASVPGIHSYRNPNLSDSTYSKPVDHGAIWSSDGKFLGSVETSVVGLSHLFRTAADSNGTQIKKLAAFLGKSFSAHGMLKILLRRNTNVPADANAVSVLVPNPDELSDGDCIQLGFIPRDIAKWVSPLWDIGFIRFSGFISRDEVLAAALEGISKKVQLILHVSQGPKFSDISKMMQIEHVVALSSLIASIQSCRGLWRLQEVLGQYRWPELQESDFSYGSSSIGSINAQFLAAFAAASGKKSLRFYDSEESDPEWGCWSASQELRSPSIRIIFPTIERVRNACDGILPSKRVLCFSEKTWQRLRNVDILHDAIPHPHDRVGHPMHVKVAWRRFQSRTDTSLGWVYCGSHNFSAAAWGRPIQTPSTIKPNGSEKTKSSSSQRLHICNYELGIVFVFPPTEKQSSTGNNKSNLDDIVLPFVVPAPKYRPKDRPATAQAMREALTELYEQQRSIIVEPAEEMMEIPDEEEELEATDYVGEEKEEEKAYADKLWSEIHSSLTTSGLINQALHLGAKIIIKYTTYGEPNTARSLFNSIHNDKSNSFLWNTMIRAYANNGHCVETLELYSTMRRSGISSNSYTFPFVLKACASNSLILEGKVVHGDIIRTGFLSDSYVQAALVDMYAKCGQTDDGCKVFDEMSVRDLVSWTVMITAYEQAEKPEEALILFQKTQQEGLLSDSVTIVSVASAVGQLGDVLKAQAVHGYAICNVFLDYLCIQNSIVAMYARCGNVEKARLVFDMMEKRDLISWNSMLSGYIQNGQASEALLLFDEMQNSECKPNPVTALILVSACAYLGSLQLGRKFHDYIINSNMKIDATLRNALMDMYAKCGDLDTAENMFNDIHPSERNVSSWNVLIAGYGMHGHGRKALEFFSQMLEEGVKPDHITFTSILSACSHAGLIDEGRKCFADMTKLSVKLEVKHYACMVDMLGRAGCLYEAFDMIKQMPLPPNDSVWGALLLACRIHGNIELGEIAANYLFQLEPEHTGYFVLMSNIYAASNKWREVGKLREDMKNKGLKKPAAFSVIEYGKDIQGFHTADRVNPYWKEVYKKVESMAAEIKMAGYVPDLSCALHDVEDEDREHMLYCHSEKLAVAFGIMNLTPEAVVQVTKNLRVCNDCHSAFRFISYIYRRKIIVRDANRFHHFEGGTCSCNDYW</sequence>
<dbReference type="FunFam" id="1.25.40.10:FF:000090">
    <property type="entry name" value="Pentatricopeptide repeat-containing protein, chloroplastic"/>
    <property type="match status" value="1"/>
</dbReference>
<comment type="similarity">
    <text evidence="1">Belongs to the PPR family. PCMP-H subfamily.</text>
</comment>
<dbReference type="GO" id="GO:0005634">
    <property type="term" value="C:nucleus"/>
    <property type="evidence" value="ECO:0007669"/>
    <property type="project" value="InterPro"/>
</dbReference>
<keyword evidence="3" id="KW-0677">Repeat</keyword>
<feature type="compositionally biased region" description="Polar residues" evidence="9">
    <location>
        <begin position="1"/>
        <end position="15"/>
    </location>
</feature>
<evidence type="ECO:0000259" key="10">
    <source>
        <dbReference type="PROSITE" id="PS50006"/>
    </source>
</evidence>
<keyword evidence="4" id="KW-0378">Hydrolase</keyword>
<evidence type="ECO:0000256" key="5">
    <source>
        <dbReference type="PIRSR" id="PIRSR610347-1"/>
    </source>
</evidence>
<dbReference type="Pfam" id="PF14432">
    <property type="entry name" value="DYW_deaminase"/>
    <property type="match status" value="1"/>
</dbReference>